<sequence length="62" mass="6832">MLSCLSATVYIPPIIAQANIKMLNALLILELPVKSSFEEVSNIRVNVKNINTSLMLSENCII</sequence>
<dbReference type="AlphaFoldDB" id="L1Q3C6"/>
<name>L1Q3C6_9CLOT</name>
<proteinExistence type="predicted"/>
<reference evidence="1 2" key="1">
    <citation type="submission" date="2012-05" db="EMBL/GenBank/DDBJ databases">
        <authorList>
            <person name="Weinstock G."/>
            <person name="Sodergren E."/>
            <person name="Lobos E.A."/>
            <person name="Fulton L."/>
            <person name="Fulton R."/>
            <person name="Courtney L."/>
            <person name="Fronick C."/>
            <person name="O'Laughlin M."/>
            <person name="Godfrey J."/>
            <person name="Wilson R.M."/>
            <person name="Miner T."/>
            <person name="Farmer C."/>
            <person name="Delehaunty K."/>
            <person name="Cordes M."/>
            <person name="Minx P."/>
            <person name="Tomlinson C."/>
            <person name="Chen J."/>
            <person name="Wollam A."/>
            <person name="Pepin K.H."/>
            <person name="Bhonagiri V."/>
            <person name="Zhang X."/>
            <person name="Suruliraj S."/>
            <person name="Warren W."/>
            <person name="Mitreva M."/>
            <person name="Mardis E.R."/>
            <person name="Wilson R.K."/>
        </authorList>
    </citation>
    <scope>NUCLEOTIDE SEQUENCE [LARGE SCALE GENOMIC DNA]</scope>
    <source>
        <strain evidence="1 2">DSM 1785</strain>
    </source>
</reference>
<comment type="caution">
    <text evidence="1">The sequence shown here is derived from an EMBL/GenBank/DDBJ whole genome shotgun (WGS) entry which is preliminary data.</text>
</comment>
<dbReference type="EMBL" id="AMEZ01000134">
    <property type="protein sequence ID" value="EKY22205.1"/>
    <property type="molecule type" value="Genomic_DNA"/>
</dbReference>
<dbReference type="Proteomes" id="UP000010420">
    <property type="component" value="Unassembled WGS sequence"/>
</dbReference>
<evidence type="ECO:0000313" key="2">
    <source>
        <dbReference type="Proteomes" id="UP000010420"/>
    </source>
</evidence>
<dbReference type="HOGENOM" id="CLU_2896064_0_0_9"/>
<gene>
    <name evidence="1" type="ORF">HMPREF0216_03345</name>
</gene>
<accession>L1Q3C6</accession>
<organism evidence="1 2">
    <name type="scientific">Clostridium celatum DSM 1785</name>
    <dbReference type="NCBI Taxonomy" id="545697"/>
    <lineage>
        <taxon>Bacteria</taxon>
        <taxon>Bacillati</taxon>
        <taxon>Bacillota</taxon>
        <taxon>Clostridia</taxon>
        <taxon>Eubacteriales</taxon>
        <taxon>Clostridiaceae</taxon>
        <taxon>Clostridium</taxon>
    </lineage>
</organism>
<keyword evidence="2" id="KW-1185">Reference proteome</keyword>
<dbReference type="PATRIC" id="fig|545697.3.peg.3268"/>
<dbReference type="STRING" id="545697.HMPREF0216_03345"/>
<protein>
    <submittedName>
        <fullName evidence="1">Uncharacterized protein</fullName>
    </submittedName>
</protein>
<evidence type="ECO:0000313" key="1">
    <source>
        <dbReference type="EMBL" id="EKY22205.1"/>
    </source>
</evidence>